<dbReference type="RefSeq" id="WP_077665124.1">
    <property type="nucleotide sequence ID" value="NZ_JALJCU010000030.1"/>
</dbReference>
<sequence length="266" mass="31680">MHTNYVISLTTATQRREHIRQEFGRHNISFEFYDALVPSEYLNQLIQTHLPNLSQSKLSEGEKACFMSHYMLWKKCIDEKLPYIYIFEDDVLLGEDAYSFLEEDEWLKERFDVDEKFVLRFETHLMPIKTNLKKREEYKNFYKNRNIVLLEGVHFGTASYIINFYAATIFCKLFKSISTNEMKPLDVLMFDIFLNNSEISIYQLNPALCVQDTIINKNKANLNSMIIRNNKPKESINFRERIYRLITKPKRIKAKKLAKKTIIPFK</sequence>
<dbReference type="InterPro" id="IPR002654">
    <property type="entry name" value="Glyco_trans_25"/>
</dbReference>
<comment type="caution">
    <text evidence="2">The sequence shown here is derived from an EMBL/GenBank/DDBJ whole genome shotgun (WGS) entry which is preliminary data.</text>
</comment>
<dbReference type="EMBL" id="JALJCU010000030">
    <property type="protein sequence ID" value="MCQ9122356.1"/>
    <property type="molecule type" value="Genomic_DNA"/>
</dbReference>
<dbReference type="Pfam" id="PF01755">
    <property type="entry name" value="Glyco_transf_25"/>
    <property type="match status" value="1"/>
</dbReference>
<feature type="domain" description="Glycosyl transferase family 25" evidence="1">
    <location>
        <begin position="1"/>
        <end position="189"/>
    </location>
</feature>
<dbReference type="Proteomes" id="UP001206350">
    <property type="component" value="Unassembled WGS sequence"/>
</dbReference>
<gene>
    <name evidence="2" type="ORF">MUU45_002111</name>
</gene>
<evidence type="ECO:0000259" key="1">
    <source>
        <dbReference type="Pfam" id="PF01755"/>
    </source>
</evidence>
<evidence type="ECO:0000313" key="2">
    <source>
        <dbReference type="EMBL" id="MCQ9122356.1"/>
    </source>
</evidence>
<reference evidence="2 3" key="1">
    <citation type="journal article" date="2022" name="Microbiol. Spectr.">
        <title>Microbiota of the Pregnant Mouse: Characterization of the Bacterial Communities in the Oral Cavity, Lung, Intestine, and Vagina through Culture and DNA Sequencing.</title>
        <authorList>
            <person name="Greenberg J.M."/>
            <person name="Romero R."/>
            <person name="Winters A.D."/>
            <person name="Galaz J."/>
            <person name="Garcia-Flores V."/>
            <person name="Arenas-Hernandez M."/>
            <person name="Panzer J."/>
            <person name="Shaffer Z."/>
            <person name="Kracht D.J."/>
            <person name="Gomez-Lopez N."/>
            <person name="Theis K.R."/>
        </authorList>
    </citation>
    <scope>NUCLEOTIDE SEQUENCE [LARGE SCALE GENOMIC DNA]</scope>
    <source>
        <strain evidence="2 3">MAC-C1-H1</strain>
    </source>
</reference>
<dbReference type="AlphaFoldDB" id="A0AAW5LIA4"/>
<proteinExistence type="predicted"/>
<dbReference type="CDD" id="cd06532">
    <property type="entry name" value="Glyco_transf_25"/>
    <property type="match status" value="1"/>
</dbReference>
<accession>A0AAW5LIA4</accession>
<keyword evidence="3" id="KW-1185">Reference proteome</keyword>
<evidence type="ECO:0000313" key="3">
    <source>
        <dbReference type="Proteomes" id="UP001206350"/>
    </source>
</evidence>
<protein>
    <submittedName>
        <fullName evidence="2">Glycosyltransferase family 25 protein</fullName>
    </submittedName>
</protein>
<name>A0AAW5LIA4_9PAST</name>
<organism evidence="2 3">
    <name type="scientific">Rodentibacter pneumotropicus</name>
    <dbReference type="NCBI Taxonomy" id="758"/>
    <lineage>
        <taxon>Bacteria</taxon>
        <taxon>Pseudomonadati</taxon>
        <taxon>Pseudomonadota</taxon>
        <taxon>Gammaproteobacteria</taxon>
        <taxon>Pasteurellales</taxon>
        <taxon>Pasteurellaceae</taxon>
        <taxon>Rodentibacter</taxon>
    </lineage>
</organism>